<evidence type="ECO:0000256" key="1">
    <source>
        <dbReference type="SAM" id="MobiDB-lite"/>
    </source>
</evidence>
<feature type="compositionally biased region" description="Polar residues" evidence="1">
    <location>
        <begin position="80"/>
        <end position="98"/>
    </location>
</feature>
<dbReference type="EMBL" id="JBHUNF010000004">
    <property type="protein sequence ID" value="MFD2675239.1"/>
    <property type="molecule type" value="Genomic_DNA"/>
</dbReference>
<dbReference type="Proteomes" id="UP001597453">
    <property type="component" value="Unassembled WGS sequence"/>
</dbReference>
<proteinExistence type="predicted"/>
<dbReference type="RefSeq" id="WP_066057962.1">
    <property type="nucleotide sequence ID" value="NZ_JBHUNF010000004.1"/>
</dbReference>
<feature type="region of interest" description="Disordered" evidence="1">
    <location>
        <begin position="57"/>
        <end position="98"/>
    </location>
</feature>
<evidence type="ECO:0000313" key="2">
    <source>
        <dbReference type="EMBL" id="MFD2675239.1"/>
    </source>
</evidence>
<gene>
    <name evidence="2" type="ORF">ACFSUQ_08025</name>
</gene>
<name>A0ABW5RLD6_9MICO</name>
<evidence type="ECO:0000313" key="3">
    <source>
        <dbReference type="Proteomes" id="UP001597453"/>
    </source>
</evidence>
<comment type="caution">
    <text evidence="2">The sequence shown here is derived from an EMBL/GenBank/DDBJ whole genome shotgun (WGS) entry which is preliminary data.</text>
</comment>
<organism evidence="2 3">
    <name type="scientific">Gulosibacter bifidus</name>
    <dbReference type="NCBI Taxonomy" id="272239"/>
    <lineage>
        <taxon>Bacteria</taxon>
        <taxon>Bacillati</taxon>
        <taxon>Actinomycetota</taxon>
        <taxon>Actinomycetes</taxon>
        <taxon>Micrococcales</taxon>
        <taxon>Microbacteriaceae</taxon>
        <taxon>Gulosibacter</taxon>
    </lineage>
</organism>
<protein>
    <submittedName>
        <fullName evidence="2">Uncharacterized protein</fullName>
    </submittedName>
</protein>
<sequence>MPGAEFSVSVPDASGRESRVRMVRARFRAGRGGPAAWQVERPEHLDWTATPKLRRLETADDATEAAVPAADPADRPASERGTQPEPSTPARPNTTRLA</sequence>
<keyword evidence="3" id="KW-1185">Reference proteome</keyword>
<accession>A0ABW5RLD6</accession>
<reference evidence="3" key="1">
    <citation type="journal article" date="2019" name="Int. J. Syst. Evol. Microbiol.">
        <title>The Global Catalogue of Microorganisms (GCM) 10K type strain sequencing project: providing services to taxonomists for standard genome sequencing and annotation.</title>
        <authorList>
            <consortium name="The Broad Institute Genomics Platform"/>
            <consortium name="The Broad Institute Genome Sequencing Center for Infectious Disease"/>
            <person name="Wu L."/>
            <person name="Ma J."/>
        </authorList>
    </citation>
    <scope>NUCLEOTIDE SEQUENCE [LARGE SCALE GENOMIC DNA]</scope>
    <source>
        <strain evidence="3">TISTR 1511</strain>
    </source>
</reference>